<organism evidence="2 3">
    <name type="scientific">Drosophila ananassae</name>
    <name type="common">Fruit fly</name>
    <dbReference type="NCBI Taxonomy" id="7217"/>
    <lineage>
        <taxon>Eukaryota</taxon>
        <taxon>Metazoa</taxon>
        <taxon>Ecdysozoa</taxon>
        <taxon>Arthropoda</taxon>
        <taxon>Hexapoda</taxon>
        <taxon>Insecta</taxon>
        <taxon>Pterygota</taxon>
        <taxon>Neoptera</taxon>
        <taxon>Endopterygota</taxon>
        <taxon>Diptera</taxon>
        <taxon>Brachycera</taxon>
        <taxon>Muscomorpha</taxon>
        <taxon>Ephydroidea</taxon>
        <taxon>Drosophilidae</taxon>
        <taxon>Drosophila</taxon>
        <taxon>Sophophora</taxon>
    </lineage>
</organism>
<feature type="region of interest" description="Disordered" evidence="1">
    <location>
        <begin position="241"/>
        <end position="268"/>
    </location>
</feature>
<dbReference type="GeneID" id="6504587"/>
<dbReference type="HOGENOM" id="CLU_038631_0_0_1"/>
<dbReference type="KEGG" id="dan:6504587"/>
<gene>
    <name evidence="2" type="primary">Dana\GF21917</name>
    <name evidence="2" type="synonym">dana_GLEANR_5919</name>
    <name evidence="2" type="ORF">GF21917</name>
</gene>
<dbReference type="EMBL" id="CH902632">
    <property type="protein sequence ID" value="EDV32862.1"/>
    <property type="molecule type" value="Genomic_DNA"/>
</dbReference>
<protein>
    <submittedName>
        <fullName evidence="2">Uncharacterized protein</fullName>
    </submittedName>
</protein>
<sequence length="373" mass="41052">MLKWAVNQPRPSYLARDELLLAGATESKGVTSYSEFHALRGKLKRKSLSAIVPGQGKENQMTSTPLPASSLLPRTPLLKDLSNILATPTPQVELGAASATQGAPKYACTLPTFEAEYSPSSVIPGPLIALRGVGIPDSYFEKPRYLEQKPLPAPSQPRTNQTLSSSQMGDVTLERMIDAILESNRKTTNIRPPRQHRHRHPLHHLRGTTSSAATHSPTYRPAFDPASDLREYWKSPSQREASLTRFEEREVCSPARNPGQSRKRHSLQVLRRQRVVRRKRKITTKISSSVRQSAQKLLAAAKSGGGGGPGTKRRHISPDSGHNSTTDLEEEEQAGLGGEELEAACHLEGMWLPSHPARDATKRRLSFSLADHS</sequence>
<dbReference type="InterPro" id="IPR032057">
    <property type="entry name" value="DUF4799"/>
</dbReference>
<dbReference type="eggNOG" id="ENOG502T9BV">
    <property type="taxonomic scope" value="Eukaryota"/>
</dbReference>
<dbReference type="InParanoid" id="B3MZ18"/>
<proteinExistence type="predicted"/>
<dbReference type="PhylomeDB" id="B3MZ18"/>
<dbReference type="Proteomes" id="UP000007801">
    <property type="component" value="Unassembled WGS sequence"/>
</dbReference>
<evidence type="ECO:0000256" key="1">
    <source>
        <dbReference type="SAM" id="MobiDB-lite"/>
    </source>
</evidence>
<name>B3MZ18_DROAN</name>
<feature type="region of interest" description="Disordered" evidence="1">
    <location>
        <begin position="300"/>
        <end position="342"/>
    </location>
</feature>
<dbReference type="STRING" id="7217.B3MZ18"/>
<dbReference type="OrthoDB" id="7869990at2759"/>
<evidence type="ECO:0000313" key="2">
    <source>
        <dbReference type="EMBL" id="EDV32862.1"/>
    </source>
</evidence>
<dbReference type="Pfam" id="PF16056">
    <property type="entry name" value="DUF4799"/>
    <property type="match status" value="1"/>
</dbReference>
<dbReference type="AlphaFoldDB" id="B3MZ18"/>
<keyword evidence="3" id="KW-1185">Reference proteome</keyword>
<accession>B3MZ18</accession>
<evidence type="ECO:0000313" key="3">
    <source>
        <dbReference type="Proteomes" id="UP000007801"/>
    </source>
</evidence>
<dbReference type="OMA" id="EEHCQLN"/>
<reference evidence="2 3" key="1">
    <citation type="journal article" date="2007" name="Nature">
        <title>Evolution of genes and genomes on the Drosophila phylogeny.</title>
        <authorList>
            <consortium name="Drosophila 12 Genomes Consortium"/>
            <person name="Clark A.G."/>
            <person name="Eisen M.B."/>
            <person name="Smith D.R."/>
            <person name="Bergman C.M."/>
            <person name="Oliver B."/>
            <person name="Markow T.A."/>
            <person name="Kaufman T.C."/>
            <person name="Kellis M."/>
            <person name="Gelbart W."/>
            <person name="Iyer V.N."/>
            <person name="Pollard D.A."/>
            <person name="Sackton T.B."/>
            <person name="Larracuente A.M."/>
            <person name="Singh N.D."/>
            <person name="Abad J.P."/>
            <person name="Abt D.N."/>
            <person name="Adryan B."/>
            <person name="Aguade M."/>
            <person name="Akashi H."/>
            <person name="Anderson W.W."/>
            <person name="Aquadro C.F."/>
            <person name="Ardell D.H."/>
            <person name="Arguello R."/>
            <person name="Artieri C.G."/>
            <person name="Barbash D.A."/>
            <person name="Barker D."/>
            <person name="Barsanti P."/>
            <person name="Batterham P."/>
            <person name="Batzoglou S."/>
            <person name="Begun D."/>
            <person name="Bhutkar A."/>
            <person name="Blanco E."/>
            <person name="Bosak S.A."/>
            <person name="Bradley R.K."/>
            <person name="Brand A.D."/>
            <person name="Brent M.R."/>
            <person name="Brooks A.N."/>
            <person name="Brown R.H."/>
            <person name="Butlin R.K."/>
            <person name="Caggese C."/>
            <person name="Calvi B.R."/>
            <person name="Bernardo de Carvalho A."/>
            <person name="Caspi A."/>
            <person name="Castrezana S."/>
            <person name="Celniker S.E."/>
            <person name="Chang J.L."/>
            <person name="Chapple C."/>
            <person name="Chatterji S."/>
            <person name="Chinwalla A."/>
            <person name="Civetta A."/>
            <person name="Clifton S.W."/>
            <person name="Comeron J.M."/>
            <person name="Costello J.C."/>
            <person name="Coyne J.A."/>
            <person name="Daub J."/>
            <person name="David R.G."/>
            <person name="Delcher A.L."/>
            <person name="Delehaunty K."/>
            <person name="Do C.B."/>
            <person name="Ebling H."/>
            <person name="Edwards K."/>
            <person name="Eickbush T."/>
            <person name="Evans J.D."/>
            <person name="Filipski A."/>
            <person name="Findeiss S."/>
            <person name="Freyhult E."/>
            <person name="Fulton L."/>
            <person name="Fulton R."/>
            <person name="Garcia A.C."/>
            <person name="Gardiner A."/>
            <person name="Garfield D.A."/>
            <person name="Garvin B.E."/>
            <person name="Gibson G."/>
            <person name="Gilbert D."/>
            <person name="Gnerre S."/>
            <person name="Godfrey J."/>
            <person name="Good R."/>
            <person name="Gotea V."/>
            <person name="Gravely B."/>
            <person name="Greenberg A.J."/>
            <person name="Griffiths-Jones S."/>
            <person name="Gross S."/>
            <person name="Guigo R."/>
            <person name="Gustafson E.A."/>
            <person name="Haerty W."/>
            <person name="Hahn M.W."/>
            <person name="Halligan D.L."/>
            <person name="Halpern A.L."/>
            <person name="Halter G.M."/>
            <person name="Han M.V."/>
            <person name="Heger A."/>
            <person name="Hillier L."/>
            <person name="Hinrichs A.S."/>
            <person name="Holmes I."/>
            <person name="Hoskins R.A."/>
            <person name="Hubisz M.J."/>
            <person name="Hultmark D."/>
            <person name="Huntley M.A."/>
            <person name="Jaffe D.B."/>
            <person name="Jagadeeshan S."/>
            <person name="Jeck W.R."/>
            <person name="Johnson J."/>
            <person name="Jones C.D."/>
            <person name="Jordan W.C."/>
            <person name="Karpen G.H."/>
            <person name="Kataoka E."/>
            <person name="Keightley P.D."/>
            <person name="Kheradpour P."/>
            <person name="Kirkness E.F."/>
            <person name="Koerich L.B."/>
            <person name="Kristiansen K."/>
            <person name="Kudrna D."/>
            <person name="Kulathinal R.J."/>
            <person name="Kumar S."/>
            <person name="Kwok R."/>
            <person name="Lander E."/>
            <person name="Langley C.H."/>
            <person name="Lapoint R."/>
            <person name="Lazzaro B.P."/>
            <person name="Lee S.J."/>
            <person name="Levesque L."/>
            <person name="Li R."/>
            <person name="Lin C.F."/>
            <person name="Lin M.F."/>
            <person name="Lindblad-Toh K."/>
            <person name="Llopart A."/>
            <person name="Long M."/>
            <person name="Low L."/>
            <person name="Lozovsky E."/>
            <person name="Lu J."/>
            <person name="Luo M."/>
            <person name="Machado C.A."/>
            <person name="Makalowski W."/>
            <person name="Marzo M."/>
            <person name="Matsuda M."/>
            <person name="Matzkin L."/>
            <person name="McAllister B."/>
            <person name="McBride C.S."/>
            <person name="McKernan B."/>
            <person name="McKernan K."/>
            <person name="Mendez-Lago M."/>
            <person name="Minx P."/>
            <person name="Mollenhauer M.U."/>
            <person name="Montooth K."/>
            <person name="Mount S.M."/>
            <person name="Mu X."/>
            <person name="Myers E."/>
            <person name="Negre B."/>
            <person name="Newfeld S."/>
            <person name="Nielsen R."/>
            <person name="Noor M.A."/>
            <person name="O'Grady P."/>
            <person name="Pachter L."/>
            <person name="Papaceit M."/>
            <person name="Parisi M.J."/>
            <person name="Parisi M."/>
            <person name="Parts L."/>
            <person name="Pedersen J.S."/>
            <person name="Pesole G."/>
            <person name="Phillippy A.M."/>
            <person name="Ponting C.P."/>
            <person name="Pop M."/>
            <person name="Porcelli D."/>
            <person name="Powell J.R."/>
            <person name="Prohaska S."/>
            <person name="Pruitt K."/>
            <person name="Puig M."/>
            <person name="Quesneville H."/>
            <person name="Ram K.R."/>
            <person name="Rand D."/>
            <person name="Rasmussen M.D."/>
            <person name="Reed L.K."/>
            <person name="Reenan R."/>
            <person name="Reily A."/>
            <person name="Remington K.A."/>
            <person name="Rieger T.T."/>
            <person name="Ritchie M.G."/>
            <person name="Robin C."/>
            <person name="Rogers Y.H."/>
            <person name="Rohde C."/>
            <person name="Rozas J."/>
            <person name="Rubenfield M.J."/>
            <person name="Ruiz A."/>
            <person name="Russo S."/>
            <person name="Salzberg S.L."/>
            <person name="Sanchez-Gracia A."/>
            <person name="Saranga D.J."/>
            <person name="Sato H."/>
            <person name="Schaeffer S.W."/>
            <person name="Schatz M.C."/>
            <person name="Schlenke T."/>
            <person name="Schwartz R."/>
            <person name="Segarra C."/>
            <person name="Singh R.S."/>
            <person name="Sirot L."/>
            <person name="Sirota M."/>
            <person name="Sisneros N.B."/>
            <person name="Smith C.D."/>
            <person name="Smith T.F."/>
            <person name="Spieth J."/>
            <person name="Stage D.E."/>
            <person name="Stark A."/>
            <person name="Stephan W."/>
            <person name="Strausberg R.L."/>
            <person name="Strempel S."/>
            <person name="Sturgill D."/>
            <person name="Sutton G."/>
            <person name="Sutton G.G."/>
            <person name="Tao W."/>
            <person name="Teichmann S."/>
            <person name="Tobari Y.N."/>
            <person name="Tomimura Y."/>
            <person name="Tsolas J.M."/>
            <person name="Valente V.L."/>
            <person name="Venter E."/>
            <person name="Venter J.C."/>
            <person name="Vicario S."/>
            <person name="Vieira F.G."/>
            <person name="Vilella A.J."/>
            <person name="Villasante A."/>
            <person name="Walenz B."/>
            <person name="Wang J."/>
            <person name="Wasserman M."/>
            <person name="Watts T."/>
            <person name="Wilson D."/>
            <person name="Wilson R.K."/>
            <person name="Wing R.A."/>
            <person name="Wolfner M.F."/>
            <person name="Wong A."/>
            <person name="Wong G.K."/>
            <person name="Wu C.I."/>
            <person name="Wu G."/>
            <person name="Yamamoto D."/>
            <person name="Yang H.P."/>
            <person name="Yang S.P."/>
            <person name="Yorke J.A."/>
            <person name="Yoshida K."/>
            <person name="Zdobnov E."/>
            <person name="Zhang P."/>
            <person name="Zhang Y."/>
            <person name="Zimin A.V."/>
            <person name="Baldwin J."/>
            <person name="Abdouelleil A."/>
            <person name="Abdulkadir J."/>
            <person name="Abebe A."/>
            <person name="Abera B."/>
            <person name="Abreu J."/>
            <person name="Acer S.C."/>
            <person name="Aftuck L."/>
            <person name="Alexander A."/>
            <person name="An P."/>
            <person name="Anderson E."/>
            <person name="Anderson S."/>
            <person name="Arachi H."/>
            <person name="Azer M."/>
            <person name="Bachantsang P."/>
            <person name="Barry A."/>
            <person name="Bayul T."/>
            <person name="Berlin A."/>
            <person name="Bessette D."/>
            <person name="Bloom T."/>
            <person name="Blye J."/>
            <person name="Boguslavskiy L."/>
            <person name="Bonnet C."/>
            <person name="Boukhgalter B."/>
            <person name="Bourzgui I."/>
            <person name="Brown A."/>
            <person name="Cahill P."/>
            <person name="Channer S."/>
            <person name="Cheshatsang Y."/>
            <person name="Chuda L."/>
            <person name="Citroen M."/>
            <person name="Collymore A."/>
            <person name="Cooke P."/>
            <person name="Costello M."/>
            <person name="D'Aco K."/>
            <person name="Daza R."/>
            <person name="De Haan G."/>
            <person name="DeGray S."/>
            <person name="DeMaso C."/>
            <person name="Dhargay N."/>
            <person name="Dooley K."/>
            <person name="Dooley E."/>
            <person name="Doricent M."/>
            <person name="Dorje P."/>
            <person name="Dorjee K."/>
            <person name="Dupes A."/>
            <person name="Elong R."/>
            <person name="Falk J."/>
            <person name="Farina A."/>
            <person name="Faro S."/>
            <person name="Ferguson D."/>
            <person name="Fisher S."/>
            <person name="Foley C.D."/>
            <person name="Franke A."/>
            <person name="Friedrich D."/>
            <person name="Gadbois L."/>
            <person name="Gearin G."/>
            <person name="Gearin C.R."/>
            <person name="Giannoukos G."/>
            <person name="Goode T."/>
            <person name="Graham J."/>
            <person name="Grandbois E."/>
            <person name="Grewal S."/>
            <person name="Gyaltsen K."/>
            <person name="Hafez N."/>
            <person name="Hagos B."/>
            <person name="Hall J."/>
            <person name="Henson C."/>
            <person name="Hollinger A."/>
            <person name="Honan T."/>
            <person name="Huard M.D."/>
            <person name="Hughes L."/>
            <person name="Hurhula B."/>
            <person name="Husby M.E."/>
            <person name="Kamat A."/>
            <person name="Kanga B."/>
            <person name="Kashin S."/>
            <person name="Khazanovich D."/>
            <person name="Kisner P."/>
            <person name="Lance K."/>
            <person name="Lara M."/>
            <person name="Lee W."/>
            <person name="Lennon N."/>
            <person name="Letendre F."/>
            <person name="LeVine R."/>
            <person name="Lipovsky A."/>
            <person name="Liu X."/>
            <person name="Liu J."/>
            <person name="Liu S."/>
            <person name="Lokyitsang T."/>
            <person name="Lokyitsang Y."/>
            <person name="Lubonja R."/>
            <person name="Lui A."/>
            <person name="MacDonald P."/>
            <person name="Magnisalis V."/>
            <person name="Maru K."/>
            <person name="Matthews C."/>
            <person name="McCusker W."/>
            <person name="McDonough S."/>
            <person name="Mehta T."/>
            <person name="Meldrim J."/>
            <person name="Meneus L."/>
            <person name="Mihai O."/>
            <person name="Mihalev A."/>
            <person name="Mihova T."/>
            <person name="Mittelman R."/>
            <person name="Mlenga V."/>
            <person name="Montmayeur A."/>
            <person name="Mulrain L."/>
            <person name="Navidi A."/>
            <person name="Naylor J."/>
            <person name="Negash T."/>
            <person name="Nguyen T."/>
            <person name="Nguyen N."/>
            <person name="Nicol R."/>
            <person name="Norbu C."/>
            <person name="Norbu N."/>
            <person name="Novod N."/>
            <person name="O'Neill B."/>
            <person name="Osman S."/>
            <person name="Markiewicz E."/>
            <person name="Oyono O.L."/>
            <person name="Patti C."/>
            <person name="Phunkhang P."/>
            <person name="Pierre F."/>
            <person name="Priest M."/>
            <person name="Raghuraman S."/>
            <person name="Rege F."/>
            <person name="Reyes R."/>
            <person name="Rise C."/>
            <person name="Rogov P."/>
            <person name="Ross K."/>
            <person name="Ryan E."/>
            <person name="Settipalli S."/>
            <person name="Shea T."/>
            <person name="Sherpa N."/>
            <person name="Shi L."/>
            <person name="Shih D."/>
            <person name="Sparrow T."/>
            <person name="Spaulding J."/>
            <person name="Stalker J."/>
            <person name="Stange-Thomann N."/>
            <person name="Stavropoulos S."/>
            <person name="Stone C."/>
            <person name="Strader C."/>
            <person name="Tesfaye S."/>
            <person name="Thomson T."/>
            <person name="Thoulutsang Y."/>
            <person name="Thoulutsang D."/>
            <person name="Topham K."/>
            <person name="Topping I."/>
            <person name="Tsamla T."/>
            <person name="Vassiliev H."/>
            <person name="Vo A."/>
            <person name="Wangchuk T."/>
            <person name="Wangdi T."/>
            <person name="Weiand M."/>
            <person name="Wilkinson J."/>
            <person name="Wilson A."/>
            <person name="Yadav S."/>
            <person name="Young G."/>
            <person name="Yu Q."/>
            <person name="Zembek L."/>
            <person name="Zhong D."/>
            <person name="Zimmer A."/>
            <person name="Zwirko Z."/>
            <person name="Jaffe D.B."/>
            <person name="Alvarez P."/>
            <person name="Brockman W."/>
            <person name="Butler J."/>
            <person name="Chin C."/>
            <person name="Gnerre S."/>
            <person name="Grabherr M."/>
            <person name="Kleber M."/>
            <person name="Mauceli E."/>
            <person name="MacCallum I."/>
        </authorList>
    </citation>
    <scope>NUCLEOTIDE SEQUENCE [LARGE SCALE GENOMIC DNA]</scope>
    <source>
        <strain evidence="3">Tucson 14024-0371.13</strain>
    </source>
</reference>